<dbReference type="AlphaFoldDB" id="A0AAE3HGR0"/>
<feature type="domain" description="Transposase TnpC homeodomain" evidence="3">
    <location>
        <begin position="38"/>
        <end position="112"/>
    </location>
</feature>
<sequence length="529" mass="60509">MVTGSDNSILLEVIKQQNETISALNNTIEKMNIDSRILREQIDYLTKKLFGKKSEKTSAISGQITLDVAPFGQFDEAEVEANLEEIEQVISKKKTRAGYLREKALSNLPEEDRVYSLSKEEQICLTDGDELKYAGKKYLRTEVEYQPATMKLVHLYQENWECRTCRKEGRAYLTQAKTDAPLLQHSMASPSSVAWTMYQKYVNHMPLYRQEKDWKNLGMEISRSTLSNWILKTSEEWLSLMISKLHEKLLQQSHLHADESPIQVMKEEGRSNTTKSYMWVYTTGSRSSKPIRIFEYRTGRAGKNASDFLDGYSGYLTTDGFKGYGQVKNIKRCLCWSHVRRYFVDALPKDVKSPGTTLAQQGIAYCNKLFNIEEKLKDLPTEERRVERLKQEIPVLEAFWAWVDINLEGVLQKSKVGQALQYAKNHREGLMTFLDDGDCDISNNLAENSIRPFTVGRKNWLFAGSPAGAGASAAVYTIVETAKANGLNPYKYLEYLLRHIPSIPPKQQKDFLDKLLPWNPQVQAACKSK</sequence>
<evidence type="ECO:0000313" key="6">
    <source>
        <dbReference type="Proteomes" id="UP001205748"/>
    </source>
</evidence>
<dbReference type="PANTHER" id="PTHR33678:SF1">
    <property type="entry name" value="BLL1576 PROTEIN"/>
    <property type="match status" value="1"/>
</dbReference>
<evidence type="ECO:0000256" key="1">
    <source>
        <dbReference type="SAM" id="Coils"/>
    </source>
</evidence>
<feature type="domain" description="Transposase IS66 central" evidence="2">
    <location>
        <begin position="185"/>
        <end position="469"/>
    </location>
</feature>
<keyword evidence="1" id="KW-0175">Coiled coil</keyword>
<evidence type="ECO:0000259" key="3">
    <source>
        <dbReference type="Pfam" id="PF13007"/>
    </source>
</evidence>
<dbReference type="InterPro" id="IPR039552">
    <property type="entry name" value="IS66_C"/>
</dbReference>
<evidence type="ECO:0000259" key="4">
    <source>
        <dbReference type="Pfam" id="PF13817"/>
    </source>
</evidence>
<feature type="domain" description="Transposase IS66 C-terminal" evidence="4">
    <location>
        <begin position="477"/>
        <end position="518"/>
    </location>
</feature>
<reference evidence="5" key="1">
    <citation type="submission" date="2022-07" db="EMBL/GenBank/DDBJ databases">
        <title>Enhanced cultured diversity of the mouse gut microbiota enables custom-made synthetic communities.</title>
        <authorList>
            <person name="Afrizal A."/>
        </authorList>
    </citation>
    <scope>NUCLEOTIDE SEQUENCE</scope>
    <source>
        <strain evidence="5">DSM 28593</strain>
    </source>
</reference>
<protein>
    <submittedName>
        <fullName evidence="5">IS66 family transposase</fullName>
    </submittedName>
</protein>
<feature type="coiled-coil region" evidence="1">
    <location>
        <begin position="14"/>
        <end position="41"/>
    </location>
</feature>
<dbReference type="Proteomes" id="UP001205748">
    <property type="component" value="Unassembled WGS sequence"/>
</dbReference>
<dbReference type="InterPro" id="IPR004291">
    <property type="entry name" value="Transposase_IS66_central"/>
</dbReference>
<dbReference type="EMBL" id="JANKAS010000030">
    <property type="protein sequence ID" value="MCR1900312.1"/>
    <property type="molecule type" value="Genomic_DNA"/>
</dbReference>
<keyword evidence="6" id="KW-1185">Reference proteome</keyword>
<evidence type="ECO:0000313" key="5">
    <source>
        <dbReference type="EMBL" id="MCR1900312.1"/>
    </source>
</evidence>
<dbReference type="RefSeq" id="WP_257533553.1">
    <property type="nucleotide sequence ID" value="NZ_JANKAS010000030.1"/>
</dbReference>
<dbReference type="InterPro" id="IPR052344">
    <property type="entry name" value="Transposase-related"/>
</dbReference>
<dbReference type="InterPro" id="IPR024463">
    <property type="entry name" value="Transposase_TnpC_homeodom"/>
</dbReference>
<name>A0AAE3HGR0_9FIRM</name>
<dbReference type="PANTHER" id="PTHR33678">
    <property type="entry name" value="BLL1576 PROTEIN"/>
    <property type="match status" value="1"/>
</dbReference>
<comment type="caution">
    <text evidence="5">The sequence shown here is derived from an EMBL/GenBank/DDBJ whole genome shotgun (WGS) entry which is preliminary data.</text>
</comment>
<accession>A0AAE3HGR0</accession>
<proteinExistence type="predicted"/>
<evidence type="ECO:0000259" key="2">
    <source>
        <dbReference type="Pfam" id="PF03050"/>
    </source>
</evidence>
<gene>
    <name evidence="5" type="ORF">NSA47_15225</name>
</gene>
<dbReference type="Pfam" id="PF13817">
    <property type="entry name" value="DDE_Tnp_IS66_C"/>
    <property type="match status" value="1"/>
</dbReference>
<dbReference type="Pfam" id="PF13007">
    <property type="entry name" value="LZ_Tnp_IS66"/>
    <property type="match status" value="1"/>
</dbReference>
<dbReference type="NCBIfam" id="NF033517">
    <property type="entry name" value="transpos_IS66"/>
    <property type="match status" value="1"/>
</dbReference>
<organism evidence="5 6">
    <name type="scientific">Irregularibacter muris</name>
    <dbReference type="NCBI Taxonomy" id="1796619"/>
    <lineage>
        <taxon>Bacteria</taxon>
        <taxon>Bacillati</taxon>
        <taxon>Bacillota</taxon>
        <taxon>Clostridia</taxon>
        <taxon>Eubacteriales</taxon>
        <taxon>Eubacteriaceae</taxon>
        <taxon>Irregularibacter</taxon>
    </lineage>
</organism>
<dbReference type="Pfam" id="PF03050">
    <property type="entry name" value="DDE_Tnp_IS66"/>
    <property type="match status" value="1"/>
</dbReference>